<dbReference type="RefSeq" id="YP_009547615.1">
    <property type="nucleotide sequence ID" value="NC_040175.1"/>
</dbReference>
<keyword evidence="1" id="KW-0472">Membrane</keyword>
<dbReference type="Pfam" id="PF05758">
    <property type="entry name" value="Ycf1"/>
    <property type="match status" value="3"/>
</dbReference>
<evidence type="ECO:0000256" key="1">
    <source>
        <dbReference type="RuleBase" id="RU364085"/>
    </source>
</evidence>
<keyword evidence="1" id="KW-0813">Transport</keyword>
<feature type="transmembrane region" description="Helical" evidence="1">
    <location>
        <begin position="114"/>
        <end position="133"/>
    </location>
</feature>
<dbReference type="PANTHER" id="PTHR33163">
    <property type="entry name" value="PROTEIN TIC 214-RELATED"/>
    <property type="match status" value="1"/>
</dbReference>
<name>A0A3G5CTE8_9MONI</name>
<feature type="transmembrane region" description="Helical" evidence="1">
    <location>
        <begin position="78"/>
        <end position="94"/>
    </location>
</feature>
<sequence length="1620" mass="192337">MQFPFLNYVDSYILIALFYGILTTLPVGIPQILSIRAFLLGGNLIGTISMGGSLLAQIITILSIYYSPIYLLVLRPHAFTLVIIPYLLLFCLIIKDPPKYRKFRLAVSIRDKRLVKFFLLSFFFQILNPIMLPNPVLTRLIYLNLFRYSDNKIFVITSFFGWFVGQCIFTFLARLLVTSIEKDSPILYLITKRFISVTFSIVLISNTLAYLGRAPVSLWTNKFLGEADDLEMSFWNIAEYPDLLCWFFKPWPTSFFDPTRLNRGNRFIKNNQTDNYSSFYKRRMSTYFFGESVTDGRQRLNFASLPSLVIFKTWMDKSMAKNIRCFQFKNWVSIKLEKTKEFQERLTIQLKQLDTGSIFSKTMSLRSRLIKNIDSKIPRNYDPFINNYRIRVPVAQTFLSTTELAMTPWEWTEFKAKREIALMEMKDTFLTNNVKNWIDSKKMNWNSREPSLFLLPWEPLPLRSLRVFKFLFRDRVSYDQDVQNILRKLRYSFNGNILWEEIINLESEDQLLFLTYLKHGSCYQKNWLFPFSKTNRILLSKLRSKIYKLQKMEELSLNLTRNIAIYIDSPLDIPGLDGDFRNRRLRNVGLVSSSIKGKSKLLRIVHRYANISDFRRKLFKGSMRSRRRKTFVWDIFQNKIHSPFFLRSAQESFLRKTPHEHLTTSKINLRFEKQLVTIIAPSATQRKDLTKNKKGVRSPVAIRSDIGSIHNGRGYMLILQSKVRKYIKIPILLILKNLGRTLFHQKSEWEKDWRNWKRETYIYCTFDGEEFSQKDLPPRWLREGLQIKIVYPFHLKLWHTSKIRRQRTLQKRCFKLLYKNSKLTTKKNRESKRPKFTYLTVLGYQTDVPFGTIQRESSFWKPLIKRFILKTTKARKPALRSQRSKKTQMDSDSKRTDWSIEILTNEIDRLKKLRKDIIEKSNLSISIGGEFQPVHVIKEKLVSQDQFKKVIKNGLDNDTPIYSINLPDGMIETKELDLQKTLDLNILISDEDRIHFQKHESNQSVEIEKILVGFSYLFCKGLLDNSILITTNNFYTIKKILSAWFNEFNGFFIQLQSLFHDLRWENEILRRNLVARLSLLSQANLYAGVWDIGMIGYLNLDLLSRDDNYKHRDSSSNLQTSQKDRKKTIYHISYDLSAITEYNNKSFTTKKTNKPTERCISENITTYIRRSGFLTKFENLNENKWNGWLHYLVRYNLQLSLWRNIAPRQWKLKKSKLNTNNSKYQLSQNQINSYSIYSRKPFLKYRVGNVIRLHKQRKVLHTLTDFVQNGDIHSFSTQQINIEQKIQNHIKRSRKGFREKIIKIFISSRNSYKRRMSNSYFDFLCSRDLNLTRTNSFLNFKHKTDHLKHPLLRDNYKSELVLDINNRFQKVVNELQEIILEEREDADMLFQWKWKSEAESDRIKQFIALAKILGDEHDLVTLCVNTNVNPGFFNCYLAITNKFELIDKFCFIFGDRISTLFDDQDLLFKILHSILQFKFRFKFETIRDLNKYKSTTNYLSDILCSLTNWNCQKCHIYNIDDIFLPRRRWEFRFLNCFLLSRNLDKAIDLPNQTVSKIVNIYTQNKSLIDEALIPNRIQKIKRFLWPSFRLEQIASIGRFSLNITDGNQFAALRIRLYLPS</sequence>
<feature type="transmembrane region" description="Helical" evidence="1">
    <location>
        <begin position="45"/>
        <end position="66"/>
    </location>
</feature>
<organism evidence="2">
    <name type="scientific">Vaginularia trichoidea</name>
    <dbReference type="NCBI Taxonomy" id="474354"/>
    <lineage>
        <taxon>Eukaryota</taxon>
        <taxon>Viridiplantae</taxon>
        <taxon>Streptophyta</taxon>
        <taxon>Embryophyta</taxon>
        <taxon>Tracheophyta</taxon>
        <taxon>Polypodiopsida</taxon>
        <taxon>Polypodiidae</taxon>
        <taxon>Polypodiales</taxon>
        <taxon>Pteridineae</taxon>
        <taxon>Pteridaceae</taxon>
        <taxon>Vittarioideae</taxon>
        <taxon>Vaginularia</taxon>
    </lineage>
</organism>
<feature type="transmembrane region" description="Helical" evidence="1">
    <location>
        <begin position="153"/>
        <end position="173"/>
    </location>
</feature>
<accession>A0A3G5CTE8</accession>
<keyword evidence="1" id="KW-1133">Transmembrane helix</keyword>
<keyword evidence="1 2" id="KW-0150">Chloroplast</keyword>
<proteinExistence type="inferred from homology"/>
<keyword evidence="1" id="KW-1001">Plastid inner membrane</keyword>
<keyword evidence="1 2" id="KW-0934">Plastid</keyword>
<protein>
    <recommendedName>
        <fullName evidence="1">Protein TIC 214</fullName>
    </recommendedName>
    <alternativeName>
        <fullName evidence="1">Translocon at the inner envelope membrane of chloroplasts 214</fullName>
    </alternativeName>
</protein>
<feature type="transmembrane region" description="Helical" evidence="1">
    <location>
        <begin position="194"/>
        <end position="212"/>
    </location>
</feature>
<geneLocation type="chloroplast" evidence="2"/>
<comment type="function">
    <text evidence="1">Involved in protein precursor import into chloroplasts. May be part of an intermediate translocation complex acting as a protein-conducting channel at the inner envelope.</text>
</comment>
<keyword evidence="1" id="KW-0653">Protein transport</keyword>
<dbReference type="GO" id="GO:0015031">
    <property type="term" value="P:protein transport"/>
    <property type="evidence" value="ECO:0007669"/>
    <property type="project" value="UniProtKB-KW"/>
</dbReference>
<comment type="similarity">
    <text evidence="1">Belongs to the TIC214 family.</text>
</comment>
<evidence type="ECO:0000313" key="2">
    <source>
        <dbReference type="EMBL" id="AYW16132.1"/>
    </source>
</evidence>
<keyword evidence="1" id="KW-0812">Transmembrane</keyword>
<comment type="subcellular location">
    <subcellularLocation>
        <location evidence="1">Plastid</location>
        <location evidence="1">Chloroplast inner membrane</location>
    </subcellularLocation>
</comment>
<reference evidence="2" key="1">
    <citation type="journal article" date="2018" name="Genome Biol. Evol.">
        <title>Mobile Elements Shape Plastome Evolution in Ferns.</title>
        <authorList>
            <person name="Robison T.A."/>
            <person name="Grusz A.L."/>
            <person name="Wolf P.G."/>
            <person name="Mower J.P."/>
            <person name="Fauskee B.D."/>
            <person name="Sosa K."/>
            <person name="Schuettpelz E.L."/>
        </authorList>
    </citation>
    <scope>NUCLEOTIDE SEQUENCE</scope>
</reference>
<dbReference type="InterPro" id="IPR008896">
    <property type="entry name" value="TIC214"/>
</dbReference>
<feature type="transmembrane region" description="Helical" evidence="1">
    <location>
        <begin position="12"/>
        <end position="33"/>
    </location>
</feature>
<dbReference type="GeneID" id="38664700"/>
<dbReference type="GO" id="GO:0009706">
    <property type="term" value="C:chloroplast inner membrane"/>
    <property type="evidence" value="ECO:0007669"/>
    <property type="project" value="UniProtKB-SubCell"/>
</dbReference>
<comment type="subunit">
    <text evidence="1">Part of the Tic complex.</text>
</comment>
<gene>
    <name evidence="2" type="primary">ycf1</name>
    <name evidence="1" type="synonym">TIC214</name>
</gene>
<dbReference type="PANTHER" id="PTHR33163:SF40">
    <property type="entry name" value="PROTEIN TIC 214"/>
    <property type="match status" value="1"/>
</dbReference>
<dbReference type="EMBL" id="MH173085">
    <property type="protein sequence ID" value="AYW16132.1"/>
    <property type="molecule type" value="Genomic_DNA"/>
</dbReference>